<keyword evidence="8" id="KW-1185">Reference proteome</keyword>
<reference evidence="7 8" key="2">
    <citation type="submission" date="2019-09" db="EMBL/GenBank/DDBJ databases">
        <authorList>
            <person name="Jin C."/>
        </authorList>
    </citation>
    <scope>NUCLEOTIDE SEQUENCE [LARGE SCALE GENOMIC DNA]</scope>
    <source>
        <strain evidence="7 8">BN140078</strain>
    </source>
</reference>
<evidence type="ECO:0000256" key="5">
    <source>
        <dbReference type="ARBA" id="ARBA00023180"/>
    </source>
</evidence>
<evidence type="ECO:0000256" key="3">
    <source>
        <dbReference type="ARBA" id="ARBA00022737"/>
    </source>
</evidence>
<keyword evidence="1" id="KW-0147">Chitin-binding</keyword>
<dbReference type="PANTHER" id="PTHR23301:SF0">
    <property type="entry name" value="CHITIN-BINDING TYPE-2 DOMAIN-CONTAINING PROTEIN-RELATED"/>
    <property type="match status" value="1"/>
</dbReference>
<dbReference type="EMBL" id="VUOC01000036">
    <property type="protein sequence ID" value="KAA2237141.1"/>
    <property type="molecule type" value="Genomic_DNA"/>
</dbReference>
<dbReference type="InterPro" id="IPR036508">
    <property type="entry name" value="Chitin-bd_dom_sf"/>
</dbReference>
<dbReference type="Proteomes" id="UP000324611">
    <property type="component" value="Unassembled WGS sequence"/>
</dbReference>
<gene>
    <name evidence="7" type="ORF">F0L74_32795</name>
</gene>
<evidence type="ECO:0000256" key="4">
    <source>
        <dbReference type="ARBA" id="ARBA00023157"/>
    </source>
</evidence>
<protein>
    <submittedName>
        <fullName evidence="7">Chitin binding domain-containing protein</fullName>
    </submittedName>
</protein>
<dbReference type="SUPFAM" id="SSF57625">
    <property type="entry name" value="Invertebrate chitin-binding proteins"/>
    <property type="match status" value="1"/>
</dbReference>
<dbReference type="PROSITE" id="PS50940">
    <property type="entry name" value="CHIT_BIND_II"/>
    <property type="match status" value="1"/>
</dbReference>
<feature type="domain" description="Chitin-binding type-2" evidence="6">
    <location>
        <begin position="54"/>
        <end position="104"/>
    </location>
</feature>
<keyword evidence="5" id="KW-0325">Glycoprotein</keyword>
<dbReference type="Gene3D" id="2.170.140.10">
    <property type="entry name" value="Chitin binding domain"/>
    <property type="match status" value="1"/>
</dbReference>
<reference evidence="7 8" key="1">
    <citation type="submission" date="2019-09" db="EMBL/GenBank/DDBJ databases">
        <title>Chitinophaga ginsengihumi sp. nov., isolated from soil of ginseng rhizosphere.</title>
        <authorList>
            <person name="Lee J."/>
        </authorList>
    </citation>
    <scope>NUCLEOTIDE SEQUENCE [LARGE SCALE GENOMIC DNA]</scope>
    <source>
        <strain evidence="7 8">BN140078</strain>
    </source>
</reference>
<dbReference type="Pfam" id="PF01607">
    <property type="entry name" value="CBM_14"/>
    <property type="match status" value="1"/>
</dbReference>
<name>A0A5B2VDJ4_9BACT</name>
<dbReference type="InterPro" id="IPR051940">
    <property type="entry name" value="Chitin_bind-dev_reg"/>
</dbReference>
<comment type="caution">
    <text evidence="7">The sequence shown here is derived from an EMBL/GenBank/DDBJ whole genome shotgun (WGS) entry which is preliminary data.</text>
</comment>
<dbReference type="GO" id="GO:0008061">
    <property type="term" value="F:chitin binding"/>
    <property type="evidence" value="ECO:0007669"/>
    <property type="project" value="UniProtKB-KW"/>
</dbReference>
<dbReference type="AlphaFoldDB" id="A0A5B2VDJ4"/>
<dbReference type="PANTHER" id="PTHR23301">
    <property type="entry name" value="CHITIN BINDING PERITROPHIN-A"/>
    <property type="match status" value="1"/>
</dbReference>
<evidence type="ECO:0000313" key="7">
    <source>
        <dbReference type="EMBL" id="KAA2237141.1"/>
    </source>
</evidence>
<feature type="non-terminal residue" evidence="7">
    <location>
        <position position="104"/>
    </location>
</feature>
<dbReference type="GO" id="GO:0005576">
    <property type="term" value="C:extracellular region"/>
    <property type="evidence" value="ECO:0007669"/>
    <property type="project" value="InterPro"/>
</dbReference>
<sequence>DLLYDPHLERCEWPGTVECGDRIIPDKSDDLNFCITIEPNDVNNNTNTSPSEVKAICARGNSEGTFIPHENCNQFYTCSNAIPVTLTCPSTLLYNLLTEKCDWP</sequence>
<keyword evidence="2" id="KW-0732">Signal</keyword>
<dbReference type="SMART" id="SM00494">
    <property type="entry name" value="ChtBD2"/>
    <property type="match status" value="1"/>
</dbReference>
<evidence type="ECO:0000313" key="8">
    <source>
        <dbReference type="Proteomes" id="UP000324611"/>
    </source>
</evidence>
<evidence type="ECO:0000256" key="1">
    <source>
        <dbReference type="ARBA" id="ARBA00022669"/>
    </source>
</evidence>
<organism evidence="7 8">
    <name type="scientific">Chitinophaga agrisoli</name>
    <dbReference type="NCBI Taxonomy" id="2607653"/>
    <lineage>
        <taxon>Bacteria</taxon>
        <taxon>Pseudomonadati</taxon>
        <taxon>Bacteroidota</taxon>
        <taxon>Chitinophagia</taxon>
        <taxon>Chitinophagales</taxon>
        <taxon>Chitinophagaceae</taxon>
        <taxon>Chitinophaga</taxon>
    </lineage>
</organism>
<evidence type="ECO:0000259" key="6">
    <source>
        <dbReference type="PROSITE" id="PS50940"/>
    </source>
</evidence>
<keyword evidence="4" id="KW-1015">Disulfide bond</keyword>
<accession>A0A5B2VDJ4</accession>
<dbReference type="InterPro" id="IPR002557">
    <property type="entry name" value="Chitin-bd_dom"/>
</dbReference>
<proteinExistence type="predicted"/>
<feature type="non-terminal residue" evidence="7">
    <location>
        <position position="1"/>
    </location>
</feature>
<keyword evidence="3" id="KW-0677">Repeat</keyword>
<evidence type="ECO:0000256" key="2">
    <source>
        <dbReference type="ARBA" id="ARBA00022729"/>
    </source>
</evidence>